<sequence length="54" mass="6202">MAHLRNQELVFRNPDKLARAREIQAAQRESFVDLYVSDLIVVPGDEVKAKVFAF</sequence>
<evidence type="ECO:0000313" key="2">
    <source>
        <dbReference type="Proteomes" id="UP001589610"/>
    </source>
</evidence>
<evidence type="ECO:0000313" key="1">
    <source>
        <dbReference type="EMBL" id="MFB9675979.1"/>
    </source>
</evidence>
<dbReference type="Proteomes" id="UP001589610">
    <property type="component" value="Unassembled WGS sequence"/>
</dbReference>
<proteinExistence type="predicted"/>
<accession>A0ABV5TA62</accession>
<dbReference type="EMBL" id="JBHMBS010000004">
    <property type="protein sequence ID" value="MFB9675979.1"/>
    <property type="molecule type" value="Genomic_DNA"/>
</dbReference>
<name>A0ABV5TA62_9ACTN</name>
<protein>
    <submittedName>
        <fullName evidence="1">Uncharacterized protein</fullName>
    </submittedName>
</protein>
<keyword evidence="2" id="KW-1185">Reference proteome</keyword>
<comment type="caution">
    <text evidence="1">The sequence shown here is derived from an EMBL/GenBank/DDBJ whole genome shotgun (WGS) entry which is preliminary data.</text>
</comment>
<organism evidence="1 2">
    <name type="scientific">Streptosporangium vulgare</name>
    <dbReference type="NCBI Taxonomy" id="46190"/>
    <lineage>
        <taxon>Bacteria</taxon>
        <taxon>Bacillati</taxon>
        <taxon>Actinomycetota</taxon>
        <taxon>Actinomycetes</taxon>
        <taxon>Streptosporangiales</taxon>
        <taxon>Streptosporangiaceae</taxon>
        <taxon>Streptosporangium</taxon>
    </lineage>
</organism>
<reference evidence="1 2" key="1">
    <citation type="submission" date="2024-09" db="EMBL/GenBank/DDBJ databases">
        <authorList>
            <person name="Sun Q."/>
            <person name="Mori K."/>
        </authorList>
    </citation>
    <scope>NUCLEOTIDE SEQUENCE [LARGE SCALE GENOMIC DNA]</scope>
    <source>
        <strain evidence="1 2">JCM 3028</strain>
    </source>
</reference>
<dbReference type="RefSeq" id="WP_344748636.1">
    <property type="nucleotide sequence ID" value="NZ_BAAAWW010000164.1"/>
</dbReference>
<gene>
    <name evidence="1" type="ORF">ACFFRH_10810</name>
</gene>